<feature type="domain" description="Peptidase M24 C-terminal" evidence="6">
    <location>
        <begin position="536"/>
        <end position="595"/>
    </location>
</feature>
<dbReference type="SUPFAM" id="SSF55920">
    <property type="entry name" value="Creatinase/aminopeptidase"/>
    <property type="match status" value="1"/>
</dbReference>
<dbReference type="InterPro" id="IPR000994">
    <property type="entry name" value="Pept_M24"/>
</dbReference>
<dbReference type="InterPro" id="IPR050422">
    <property type="entry name" value="X-Pro_aminopeptidase_P"/>
</dbReference>
<dbReference type="SUPFAM" id="SSF53092">
    <property type="entry name" value="Creatinase/prolidase N-terminal domain"/>
    <property type="match status" value="1"/>
</dbReference>
<accession>A0A9X3HYX5</accession>
<dbReference type="EMBL" id="JAKRRY010000048">
    <property type="protein sequence ID" value="MCW8348844.1"/>
    <property type="molecule type" value="Genomic_DNA"/>
</dbReference>
<dbReference type="Pfam" id="PF16189">
    <property type="entry name" value="Creatinase_N_2"/>
    <property type="match status" value="1"/>
</dbReference>
<dbReference type="InterPro" id="IPR036005">
    <property type="entry name" value="Creatinase/aminopeptidase-like"/>
</dbReference>
<keyword evidence="2" id="KW-0479">Metal-binding</keyword>
<evidence type="ECO:0000256" key="2">
    <source>
        <dbReference type="ARBA" id="ARBA00022723"/>
    </source>
</evidence>
<comment type="similarity">
    <text evidence="1">Belongs to the peptidase M24B family.</text>
</comment>
<protein>
    <submittedName>
        <fullName evidence="7">Aminopeptidase P family protein</fullName>
    </submittedName>
</protein>
<dbReference type="InterPro" id="IPR032416">
    <property type="entry name" value="Peptidase_M24_C"/>
</dbReference>
<evidence type="ECO:0000259" key="4">
    <source>
        <dbReference type="Pfam" id="PF00557"/>
    </source>
</evidence>
<feature type="domain" description="Peptidase M24" evidence="4">
    <location>
        <begin position="311"/>
        <end position="526"/>
    </location>
</feature>
<keyword evidence="8" id="KW-1185">Reference proteome</keyword>
<evidence type="ECO:0000259" key="6">
    <source>
        <dbReference type="Pfam" id="PF16188"/>
    </source>
</evidence>
<gene>
    <name evidence="7" type="ORF">MD535_22900</name>
</gene>
<dbReference type="AlphaFoldDB" id="A0A9X3HYX5"/>
<keyword evidence="3" id="KW-0378">Hydrolase</keyword>
<dbReference type="Pfam" id="PF01321">
    <property type="entry name" value="Creatinase_N"/>
    <property type="match status" value="1"/>
</dbReference>
<dbReference type="Proteomes" id="UP001155587">
    <property type="component" value="Unassembled WGS sequence"/>
</dbReference>
<comment type="caution">
    <text evidence="7">The sequence shown here is derived from an EMBL/GenBank/DDBJ whole genome shotgun (WGS) entry which is preliminary data.</text>
</comment>
<dbReference type="GO" id="GO:0046872">
    <property type="term" value="F:metal ion binding"/>
    <property type="evidence" value="ECO:0007669"/>
    <property type="project" value="UniProtKB-KW"/>
</dbReference>
<proteinExistence type="inferred from homology"/>
<dbReference type="InterPro" id="IPR033740">
    <property type="entry name" value="Pept_M24B"/>
</dbReference>
<evidence type="ECO:0000259" key="5">
    <source>
        <dbReference type="Pfam" id="PF01321"/>
    </source>
</evidence>
<dbReference type="InterPro" id="IPR000587">
    <property type="entry name" value="Creatinase_N"/>
</dbReference>
<evidence type="ECO:0000313" key="8">
    <source>
        <dbReference type="Proteomes" id="UP001155587"/>
    </source>
</evidence>
<dbReference type="PANTHER" id="PTHR43763">
    <property type="entry name" value="XAA-PRO AMINOPEPTIDASE 1"/>
    <property type="match status" value="1"/>
</dbReference>
<dbReference type="InterPro" id="IPR029149">
    <property type="entry name" value="Creatin/AminoP/Spt16_N"/>
</dbReference>
<reference evidence="7" key="1">
    <citation type="submission" date="2022-02" db="EMBL/GenBank/DDBJ databases">
        <title>Vibrio sp. nov, a new bacterium isolated from seawater.</title>
        <authorList>
            <person name="Yuan Y."/>
        </authorList>
    </citation>
    <scope>NUCLEOTIDE SEQUENCE</scope>
    <source>
        <strain evidence="7">ZSDZ65</strain>
    </source>
</reference>
<dbReference type="Pfam" id="PF00557">
    <property type="entry name" value="Peptidase_M24"/>
    <property type="match status" value="1"/>
</dbReference>
<dbReference type="GO" id="GO:0005737">
    <property type="term" value="C:cytoplasm"/>
    <property type="evidence" value="ECO:0007669"/>
    <property type="project" value="UniProtKB-ARBA"/>
</dbReference>
<keyword evidence="7" id="KW-0031">Aminopeptidase</keyword>
<dbReference type="FunFam" id="3.90.230.10:FF:000009">
    <property type="entry name" value="xaa-Pro aminopeptidase 2"/>
    <property type="match status" value="1"/>
</dbReference>
<name>A0A9X3HYX5_9VIBR</name>
<evidence type="ECO:0000256" key="1">
    <source>
        <dbReference type="ARBA" id="ARBA00008766"/>
    </source>
</evidence>
<dbReference type="Pfam" id="PF16188">
    <property type="entry name" value="Peptidase_M24_C"/>
    <property type="match status" value="1"/>
</dbReference>
<feature type="domain" description="Creatinase N-terminal" evidence="5">
    <location>
        <begin position="8"/>
        <end position="138"/>
    </location>
</feature>
<evidence type="ECO:0000313" key="7">
    <source>
        <dbReference type="EMBL" id="MCW8348844.1"/>
    </source>
</evidence>
<evidence type="ECO:0000256" key="3">
    <source>
        <dbReference type="ARBA" id="ARBA00022801"/>
    </source>
</evidence>
<dbReference type="GO" id="GO:0070006">
    <property type="term" value="F:metalloaminopeptidase activity"/>
    <property type="evidence" value="ECO:0007669"/>
    <property type="project" value="InterPro"/>
</dbReference>
<dbReference type="PANTHER" id="PTHR43763:SF6">
    <property type="entry name" value="XAA-PRO AMINOPEPTIDASE 1"/>
    <property type="match status" value="1"/>
</dbReference>
<keyword evidence="7" id="KW-0645">Protease</keyword>
<dbReference type="CDD" id="cd01085">
    <property type="entry name" value="APP"/>
    <property type="match status" value="1"/>
</dbReference>
<dbReference type="Gene3D" id="3.90.230.10">
    <property type="entry name" value="Creatinase/methionine aminopeptidase superfamily"/>
    <property type="match status" value="1"/>
</dbReference>
<dbReference type="Gene3D" id="3.40.350.10">
    <property type="entry name" value="Creatinase/prolidase N-terminal domain"/>
    <property type="match status" value="2"/>
</dbReference>
<sequence length="597" mass="66055">MQPFTSQRVSALQAWLESNQLDAFVIAHEDEYLGEYVPEHNERLHWLTGFTGSAGAAVVTQDRAVIFVDGRYTVQVTKQVPAETFEYCHLIETPPVAWLLEHLPAGSRVGIDPRMHRGNWYHSAQSQLAGQLQLVPCDTNPVDLHWVDRPAPQLSDVMLMPLDYVGQSSLDKRRELSQNLRQSGAAAAVITELDSICWLLNVRGLDVSRLPVLLSHAILFDDGSVKFFIDSARITDRQRFDQHVGERVTVHAPDSLSEELAALAGKVVSLDSGTSNAWFQLELERVGAIVLPLADPCLMPKAAKNSVEIAGMKASHVRDGVAMVKFLSWLDNQVENKVTHDEGSLSNQLESFRREDTSLVDLSFDTISASGGNAAMCHYNHMNQEQPGALINDSLYLVDSGGQYPDGTTDITRTIAIGQPSDEMKQQFTLVLKGHIGLASALFPDGTCGHQLDILARQHLWANGFDYDHGTGHGVGHFLSVHEGPQRIAKVVNNTALVPGMVLSNEPGYYRADAFGIRIENLELVVEKATQGDLTMLGFESLTRCPIDKRNIVLDQLSEAEVNWLNQYHQTVFDDISPLVTGETLEWLREACLPINR</sequence>
<organism evidence="7 8">
    <name type="scientific">Vibrio qingdaonensis</name>
    <dbReference type="NCBI Taxonomy" id="2829491"/>
    <lineage>
        <taxon>Bacteria</taxon>
        <taxon>Pseudomonadati</taxon>
        <taxon>Pseudomonadota</taxon>
        <taxon>Gammaproteobacteria</taxon>
        <taxon>Vibrionales</taxon>
        <taxon>Vibrionaceae</taxon>
        <taxon>Vibrio</taxon>
    </lineage>
</organism>
<dbReference type="RefSeq" id="WP_265677442.1">
    <property type="nucleotide sequence ID" value="NZ_JAKRRY010000048.1"/>
</dbReference>